<reference evidence="1 2" key="1">
    <citation type="journal article" date="2009" name="PLoS Genet.">
        <title>Alliance of proteomics and genomics to unravel the specificities of Sahara bacterium Deinococcus deserti.</title>
        <authorList>
            <person name="de Groot A."/>
            <person name="Dulermo R."/>
            <person name="Ortet P."/>
            <person name="Blanchard L."/>
            <person name="Guerin P."/>
            <person name="Fernandez B."/>
            <person name="Vacherie B."/>
            <person name="Dossat C."/>
            <person name="Jolivet E."/>
            <person name="Siguier P."/>
            <person name="Chandler M."/>
            <person name="Barakat M."/>
            <person name="Dedieu A."/>
            <person name="Barbe V."/>
            <person name="Heulin T."/>
            <person name="Sommer S."/>
            <person name="Achouak W."/>
            <person name="Armengaud J."/>
        </authorList>
    </citation>
    <scope>NUCLEOTIDE SEQUENCE [LARGE SCALE GENOMIC DNA]</scope>
    <source>
        <strain evidence="2">DSM 17065 / CIP 109153 / LMG 22923 / VCD115</strain>
    </source>
</reference>
<dbReference type="AlphaFoldDB" id="X5HLE3"/>
<proteinExistence type="predicted"/>
<gene>
    <name evidence="1" type="ordered locus">Deide_11446</name>
</gene>
<dbReference type="Proteomes" id="UP000002208">
    <property type="component" value="Chromosome"/>
</dbReference>
<evidence type="ECO:0000313" key="1">
    <source>
        <dbReference type="EMBL" id="AHX26506.1"/>
    </source>
</evidence>
<dbReference type="EMBL" id="CP001114">
    <property type="protein sequence ID" value="AHX26506.1"/>
    <property type="molecule type" value="Genomic_DNA"/>
</dbReference>
<protein>
    <recommendedName>
        <fullName evidence="3">Transposase</fullName>
    </recommendedName>
</protein>
<dbReference type="PaxDb" id="546414-Deide_11446"/>
<evidence type="ECO:0000313" key="2">
    <source>
        <dbReference type="Proteomes" id="UP000002208"/>
    </source>
</evidence>
<keyword evidence="2" id="KW-1185">Reference proteome</keyword>
<evidence type="ECO:0008006" key="3">
    <source>
        <dbReference type="Google" id="ProtNLM"/>
    </source>
</evidence>
<organism evidence="1 2">
    <name type="scientific">Deinococcus deserti (strain DSM 17065 / CIP 109153 / LMG 22923 / VCD115)</name>
    <dbReference type="NCBI Taxonomy" id="546414"/>
    <lineage>
        <taxon>Bacteria</taxon>
        <taxon>Thermotogati</taxon>
        <taxon>Deinococcota</taxon>
        <taxon>Deinococci</taxon>
        <taxon>Deinococcales</taxon>
        <taxon>Deinococcaceae</taxon>
        <taxon>Deinococcus</taxon>
    </lineage>
</organism>
<dbReference type="KEGG" id="ddr:Deide_11446"/>
<accession>X5HLE3</accession>
<sequence>MAAARQDTSMHFHIELAQQRAQDLRQEAAQRRLIREAQARKRRKFRFPSLLGHLRLA</sequence>
<dbReference type="HOGENOM" id="CLU_2989144_0_0_0"/>
<name>X5HLE3_DEIDV</name>